<gene>
    <name evidence="3" type="ORF">A7U60_g5791</name>
</gene>
<dbReference type="Pfam" id="PF20236">
    <property type="entry name" value="DUF6593"/>
    <property type="match status" value="1"/>
</dbReference>
<protein>
    <recommendedName>
        <fullName evidence="2">DUF6593 domain-containing protein</fullName>
    </recommendedName>
</protein>
<keyword evidence="4" id="KW-1185">Reference proteome</keyword>
<evidence type="ECO:0000259" key="2">
    <source>
        <dbReference type="Pfam" id="PF20236"/>
    </source>
</evidence>
<evidence type="ECO:0000313" key="3">
    <source>
        <dbReference type="EMBL" id="OCB87056.1"/>
    </source>
</evidence>
<dbReference type="EMBL" id="LNZH02000195">
    <property type="protein sequence ID" value="OCB87056.1"/>
    <property type="molecule type" value="Genomic_DNA"/>
</dbReference>
<accession>A0A9Q5HW12</accession>
<proteinExistence type="predicted"/>
<comment type="caution">
    <text evidence="3">The sequence shown here is derived from an EMBL/GenBank/DDBJ whole genome shotgun (WGS) entry which is preliminary data.</text>
</comment>
<feature type="region of interest" description="Disordered" evidence="1">
    <location>
        <begin position="1"/>
        <end position="25"/>
    </location>
</feature>
<dbReference type="Proteomes" id="UP000757232">
    <property type="component" value="Unassembled WGS sequence"/>
</dbReference>
<name>A0A9Q5HW12_SANBA</name>
<feature type="domain" description="DUF6593" evidence="2">
    <location>
        <begin position="17"/>
        <end position="190"/>
    </location>
</feature>
<organism evidence="3 4">
    <name type="scientific">Sanghuangporus baumii</name>
    <name type="common">Phellinus baumii</name>
    <dbReference type="NCBI Taxonomy" id="108892"/>
    <lineage>
        <taxon>Eukaryota</taxon>
        <taxon>Fungi</taxon>
        <taxon>Dikarya</taxon>
        <taxon>Basidiomycota</taxon>
        <taxon>Agaricomycotina</taxon>
        <taxon>Agaricomycetes</taxon>
        <taxon>Hymenochaetales</taxon>
        <taxon>Hymenochaetaceae</taxon>
        <taxon>Sanghuangporus</taxon>
    </lineage>
</organism>
<dbReference type="OrthoDB" id="3256331at2759"/>
<sequence>MSQPNSEGILTLTLSPDNPSNTTITNPAGDILYTAETLFPRGKDSSYAITHVCGSKGQTIAALEWKDISSDLVGLGEEAVELDAEGDAVGLKKGKEIKLTQWMKSSIIPFDTSVSFRDEKGRKYKWKGYGTGETLELHASDYSSGPVAQFRPSRARADPPRPAQLLLVTRAQEIMDIVVPSFLFLEKNRRATDNSTQNKADVLGTPYMNLPAGGRLRTQVVHKGGA</sequence>
<evidence type="ECO:0000256" key="1">
    <source>
        <dbReference type="SAM" id="MobiDB-lite"/>
    </source>
</evidence>
<evidence type="ECO:0000313" key="4">
    <source>
        <dbReference type="Proteomes" id="UP000757232"/>
    </source>
</evidence>
<reference evidence="3" key="1">
    <citation type="submission" date="2016-06" db="EMBL/GenBank/DDBJ databases">
        <title>Draft Genome sequence of the fungus Inonotus baumii.</title>
        <authorList>
            <person name="Zhu H."/>
            <person name="Lin W."/>
        </authorList>
    </citation>
    <scope>NUCLEOTIDE SEQUENCE</scope>
    <source>
        <strain evidence="3">821</strain>
    </source>
</reference>
<dbReference type="InterPro" id="IPR046528">
    <property type="entry name" value="DUF6593"/>
</dbReference>
<dbReference type="AlphaFoldDB" id="A0A9Q5HW12"/>